<evidence type="ECO:0008006" key="3">
    <source>
        <dbReference type="Google" id="ProtNLM"/>
    </source>
</evidence>
<sequence>MKLELLANEILLNVFEFLQGVDLLRTFHRLNVRFDNLLFIHFRSNYLNFESVSKTDFDIVCQQHLPLILDRIIALRLSENDETPQQTRCFFAYNITLGQFTHLQSLSLYYIRDNKIMDIMMKTLCQMTSLIHLDIYICPFHFSYINNIWSLPRLVRFGILTSLHQISWTDVPTIKSLSLQHLSIQADPDYDFSLERILKYTPHLRSFRTHLDRDYHSHKQLSYDALSIESLHLSSDYSHNTLQQLLKHVPNLTKLIVQTDGKYLDGHVWEKIMTDYLPKLKIFRLKMTFDKRAQIDAEQLVDEILDTFRTNFWIKEHKWFVQCRWRLWRNENLFNLYTLPHTFSMSTLDDKWQFKSTDPQDISYVHPQSTCVLSFRCSDIRQLHVSLPLQDKLWPVISSFDRLSSISVQSSNDIFYMSQLQALIDKAPRLYSLAFSGKLSPDIAKLTSKSIRRLDLSDIETYFNKPACTSLCHSALGIQCEVLLTQTNDRQNIPYLVKKMKNLRALCVKCNDKATRCNLSSWLRQRLPPNCSISDEANFAPSVRVQLWIR</sequence>
<protein>
    <recommendedName>
        <fullName evidence="3">F-box domain-containing protein</fullName>
    </recommendedName>
</protein>
<dbReference type="SUPFAM" id="SSF52047">
    <property type="entry name" value="RNI-like"/>
    <property type="match status" value="1"/>
</dbReference>
<dbReference type="Proteomes" id="UP000663891">
    <property type="component" value="Unassembled WGS sequence"/>
</dbReference>
<dbReference type="InterPro" id="IPR032675">
    <property type="entry name" value="LRR_dom_sf"/>
</dbReference>
<name>A0A815MIP1_9BILA</name>
<dbReference type="AlphaFoldDB" id="A0A815MIP1"/>
<proteinExistence type="predicted"/>
<dbReference type="Gene3D" id="3.80.10.10">
    <property type="entry name" value="Ribonuclease Inhibitor"/>
    <property type="match status" value="1"/>
</dbReference>
<evidence type="ECO:0000313" key="1">
    <source>
        <dbReference type="EMBL" id="CAF1423806.1"/>
    </source>
</evidence>
<comment type="caution">
    <text evidence="1">The sequence shown here is derived from an EMBL/GenBank/DDBJ whole genome shotgun (WGS) entry which is preliminary data.</text>
</comment>
<organism evidence="1 2">
    <name type="scientific">Adineta steineri</name>
    <dbReference type="NCBI Taxonomy" id="433720"/>
    <lineage>
        <taxon>Eukaryota</taxon>
        <taxon>Metazoa</taxon>
        <taxon>Spiralia</taxon>
        <taxon>Gnathifera</taxon>
        <taxon>Rotifera</taxon>
        <taxon>Eurotatoria</taxon>
        <taxon>Bdelloidea</taxon>
        <taxon>Adinetida</taxon>
        <taxon>Adinetidae</taxon>
        <taxon>Adineta</taxon>
    </lineage>
</organism>
<accession>A0A815MIP1</accession>
<reference evidence="1" key="1">
    <citation type="submission" date="2021-02" db="EMBL/GenBank/DDBJ databases">
        <authorList>
            <person name="Nowell W R."/>
        </authorList>
    </citation>
    <scope>NUCLEOTIDE SEQUENCE</scope>
</reference>
<evidence type="ECO:0000313" key="2">
    <source>
        <dbReference type="Proteomes" id="UP000663891"/>
    </source>
</evidence>
<dbReference type="EMBL" id="CAJNON010001069">
    <property type="protein sequence ID" value="CAF1423806.1"/>
    <property type="molecule type" value="Genomic_DNA"/>
</dbReference>
<dbReference type="OrthoDB" id="9976858at2759"/>
<gene>
    <name evidence="1" type="ORF">VCS650_LOCUS37874</name>
</gene>